<accession>A0A0L0NZB3</accession>
<comment type="caution">
    <text evidence="1">The sequence shown here is derived from an EMBL/GenBank/DDBJ whole genome shotgun (WGS) entry which is preliminary data.</text>
</comment>
<protein>
    <submittedName>
        <fullName evidence="1">Uncharacterized protein</fullName>
    </submittedName>
</protein>
<dbReference type="EMBL" id="LGST01000027">
    <property type="protein sequence ID" value="KND99025.1"/>
    <property type="molecule type" value="Genomic_DNA"/>
</dbReference>
<name>A0A0L0NZB3_CANAR</name>
<reference evidence="2" key="1">
    <citation type="journal article" date="2015" name="BMC Genomics">
        <title>Draft genome of a commonly misdiagnosed multidrug resistant pathogen Candida auris.</title>
        <authorList>
            <person name="Chatterjee S."/>
            <person name="Alampalli S.V."/>
            <person name="Nageshan R.K."/>
            <person name="Chettiar S.T."/>
            <person name="Joshi S."/>
            <person name="Tatu U.S."/>
        </authorList>
    </citation>
    <scope>NUCLEOTIDE SEQUENCE [LARGE SCALE GENOMIC DNA]</scope>
    <source>
        <strain evidence="2">6684</strain>
    </source>
</reference>
<evidence type="ECO:0000313" key="2">
    <source>
        <dbReference type="Proteomes" id="UP000037122"/>
    </source>
</evidence>
<dbReference type="Proteomes" id="UP000037122">
    <property type="component" value="Unassembled WGS sequence"/>
</dbReference>
<proteinExistence type="predicted"/>
<dbReference type="AlphaFoldDB" id="A0A0L0NZB3"/>
<gene>
    <name evidence="1" type="ORF">QG37_04087</name>
</gene>
<sequence length="113" mass="12773">MQNQYNSCGVVEHDSADIELYIASGDLKKEAFSATTKIRRTSVSSNTRVLVFWKNGSEEGRINRLMDKIGAASDEWKQCARQKRIAARDASRVIPRDKYTLVHLGAISSRRSR</sequence>
<organism evidence="1 2">
    <name type="scientific">Candidozyma auris</name>
    <name type="common">Yeast</name>
    <name type="synonym">Candida auris</name>
    <dbReference type="NCBI Taxonomy" id="498019"/>
    <lineage>
        <taxon>Eukaryota</taxon>
        <taxon>Fungi</taxon>
        <taxon>Dikarya</taxon>
        <taxon>Ascomycota</taxon>
        <taxon>Saccharomycotina</taxon>
        <taxon>Pichiomycetes</taxon>
        <taxon>Metschnikowiaceae</taxon>
        <taxon>Candidozyma</taxon>
    </lineage>
</organism>
<dbReference type="VEuPathDB" id="FungiDB:QG37_04087"/>
<evidence type="ECO:0000313" key="1">
    <source>
        <dbReference type="EMBL" id="KND99025.1"/>
    </source>
</evidence>